<dbReference type="FunFam" id="3.20.20.100:FF:000007">
    <property type="entry name" value="NAD(P)H-dependent D-xylose reductase xyl1"/>
    <property type="match status" value="1"/>
</dbReference>
<keyword evidence="6" id="KW-0520">NAD</keyword>
<dbReference type="PRINTS" id="PR00069">
    <property type="entry name" value="ALDKETRDTASE"/>
</dbReference>
<gene>
    <name evidence="14" type="ORF">BGW36DRAFT_372329</name>
</gene>
<protein>
    <recommendedName>
        <fullName evidence="3">D-xylose reductase [NAD(P)H]</fullName>
        <ecNumber evidence="3">1.1.1.307</ecNumber>
    </recommendedName>
</protein>
<dbReference type="Proteomes" id="UP001201262">
    <property type="component" value="Unassembled WGS sequence"/>
</dbReference>
<evidence type="ECO:0000256" key="10">
    <source>
        <dbReference type="PIRSR" id="PIRSR000097-1"/>
    </source>
</evidence>
<name>A0AAD4KZ08_9EURO</name>
<organism evidence="14 15">
    <name type="scientific">Talaromyces proteolyticus</name>
    <dbReference type="NCBI Taxonomy" id="1131652"/>
    <lineage>
        <taxon>Eukaryota</taxon>
        <taxon>Fungi</taxon>
        <taxon>Dikarya</taxon>
        <taxon>Ascomycota</taxon>
        <taxon>Pezizomycotina</taxon>
        <taxon>Eurotiomycetes</taxon>
        <taxon>Eurotiomycetidae</taxon>
        <taxon>Eurotiales</taxon>
        <taxon>Trichocomaceae</taxon>
        <taxon>Talaromyces</taxon>
        <taxon>Talaromyces sect. Bacilispori</taxon>
    </lineage>
</organism>
<dbReference type="GO" id="GO:0016491">
    <property type="term" value="F:oxidoreductase activity"/>
    <property type="evidence" value="ECO:0007669"/>
    <property type="project" value="UniProtKB-KW"/>
</dbReference>
<feature type="domain" description="NADP-dependent oxidoreductase" evidence="13">
    <location>
        <begin position="20"/>
        <end position="296"/>
    </location>
</feature>
<dbReference type="InterPro" id="IPR036812">
    <property type="entry name" value="NAD(P)_OxRdtase_dom_sf"/>
</dbReference>
<dbReference type="Pfam" id="PF00248">
    <property type="entry name" value="Aldo_ket_red"/>
    <property type="match status" value="1"/>
</dbReference>
<dbReference type="PANTHER" id="PTHR11732">
    <property type="entry name" value="ALDO/KETO REDUCTASE"/>
    <property type="match status" value="1"/>
</dbReference>
<evidence type="ECO:0000256" key="2">
    <source>
        <dbReference type="ARBA" id="ARBA00007905"/>
    </source>
</evidence>
<accession>A0AAD4KZ08</accession>
<comment type="pathway">
    <text evidence="1">Carbohydrate metabolism; D-xylose degradation.</text>
</comment>
<comment type="similarity">
    <text evidence="2">Belongs to the aldo/keto reductase family.</text>
</comment>
<evidence type="ECO:0000256" key="6">
    <source>
        <dbReference type="ARBA" id="ARBA00023027"/>
    </source>
</evidence>
<evidence type="ECO:0000256" key="12">
    <source>
        <dbReference type="PIRSR" id="PIRSR000097-3"/>
    </source>
</evidence>
<dbReference type="InterPro" id="IPR020471">
    <property type="entry name" value="AKR"/>
</dbReference>
<keyword evidence="15" id="KW-1185">Reference proteome</keyword>
<evidence type="ECO:0000256" key="3">
    <source>
        <dbReference type="ARBA" id="ARBA00012845"/>
    </source>
</evidence>
<comment type="caution">
    <text evidence="14">The sequence shown here is derived from an EMBL/GenBank/DDBJ whole genome shotgun (WGS) entry which is preliminary data.</text>
</comment>
<feature type="site" description="Lowers pKa of active site Tyr" evidence="12">
    <location>
        <position position="80"/>
    </location>
</feature>
<dbReference type="GeneID" id="70245751"/>
<evidence type="ECO:0000259" key="13">
    <source>
        <dbReference type="Pfam" id="PF00248"/>
    </source>
</evidence>
<dbReference type="RefSeq" id="XP_046075528.1">
    <property type="nucleotide sequence ID" value="XM_046215464.1"/>
</dbReference>
<evidence type="ECO:0000256" key="7">
    <source>
        <dbReference type="ARBA" id="ARBA00025065"/>
    </source>
</evidence>
<sequence>MSLGKTAKLNTGAEIPLRGYGTWQAAPGEVGEGVYLALKAGYRHLDLAKIYQNQKEVGEGIRRAFNEFGIKREDVFITSKLWNSQFHPDDVAAALDDTLQELGLEYLDLYLIHWPSAFKSNRDIHNLFPLQAGNPNLVEIDDSISIVDTYKALIKLPKTKTRAVGVSNYSIEHLEAIINATGVVPAVNQIERHPYLPNPPLIAYAKEKGIHITAYSGFGNNSVGVPLVITRPEVKEAAESASKRTGTTVTPAQAALAWAQVGGISVIPKSVTASRIVENFTDVELSPEEIAKIDALASENKRFNVPAVVNTPKWPVNIFNTPEEKADPSYHQINTRA</sequence>
<reference evidence="14" key="1">
    <citation type="submission" date="2021-12" db="EMBL/GenBank/DDBJ databases">
        <title>Convergent genome expansion in fungi linked to evolution of root-endophyte symbiosis.</title>
        <authorList>
            <consortium name="DOE Joint Genome Institute"/>
            <person name="Ke Y.-H."/>
            <person name="Bonito G."/>
            <person name="Liao H.-L."/>
            <person name="Looney B."/>
            <person name="Rojas-Flechas A."/>
            <person name="Nash J."/>
            <person name="Hameed K."/>
            <person name="Schadt C."/>
            <person name="Martin F."/>
            <person name="Crous P.W."/>
            <person name="Miettinen O."/>
            <person name="Magnuson J.K."/>
            <person name="Labbe J."/>
            <person name="Jacobson D."/>
            <person name="Doktycz M.J."/>
            <person name="Veneault-Fourrey C."/>
            <person name="Kuo A."/>
            <person name="Mondo S."/>
            <person name="Calhoun S."/>
            <person name="Riley R."/>
            <person name="Ohm R."/>
            <person name="LaButti K."/>
            <person name="Andreopoulos B."/>
            <person name="Pangilinan J."/>
            <person name="Nolan M."/>
            <person name="Tritt A."/>
            <person name="Clum A."/>
            <person name="Lipzen A."/>
            <person name="Daum C."/>
            <person name="Barry K."/>
            <person name="Grigoriev I.V."/>
            <person name="Vilgalys R."/>
        </authorList>
    </citation>
    <scope>NUCLEOTIDE SEQUENCE</scope>
    <source>
        <strain evidence="14">PMI_201</strain>
    </source>
</reference>
<dbReference type="AlphaFoldDB" id="A0AAD4KZ08"/>
<evidence type="ECO:0000256" key="5">
    <source>
        <dbReference type="ARBA" id="ARBA00023002"/>
    </source>
</evidence>
<feature type="active site" description="Proton donor" evidence="10">
    <location>
        <position position="51"/>
    </location>
</feature>
<dbReference type="EMBL" id="JAJTJA010000003">
    <property type="protein sequence ID" value="KAH8702152.1"/>
    <property type="molecule type" value="Genomic_DNA"/>
</dbReference>
<evidence type="ECO:0000256" key="1">
    <source>
        <dbReference type="ARBA" id="ARBA00004722"/>
    </source>
</evidence>
<dbReference type="InterPro" id="IPR018170">
    <property type="entry name" value="Aldo/ket_reductase_CS"/>
</dbReference>
<dbReference type="GO" id="GO:0042732">
    <property type="term" value="P:D-xylose metabolic process"/>
    <property type="evidence" value="ECO:0007669"/>
    <property type="project" value="UniProtKB-KW"/>
</dbReference>
<evidence type="ECO:0000256" key="4">
    <source>
        <dbReference type="ARBA" id="ARBA00022629"/>
    </source>
</evidence>
<dbReference type="PIRSF" id="PIRSF000097">
    <property type="entry name" value="AKR"/>
    <property type="match status" value="1"/>
</dbReference>
<evidence type="ECO:0000313" key="14">
    <source>
        <dbReference type="EMBL" id="KAH8702152.1"/>
    </source>
</evidence>
<dbReference type="PROSITE" id="PS00798">
    <property type="entry name" value="ALDOKETO_REDUCTASE_1"/>
    <property type="match status" value="1"/>
</dbReference>
<comment type="catalytic activity">
    <reaction evidence="9">
        <text>xylitol + NAD(+) = D-xylose + NADH + H(+)</text>
        <dbReference type="Rhea" id="RHEA:27441"/>
        <dbReference type="ChEBI" id="CHEBI:15378"/>
        <dbReference type="ChEBI" id="CHEBI:17151"/>
        <dbReference type="ChEBI" id="CHEBI:53455"/>
        <dbReference type="ChEBI" id="CHEBI:57540"/>
        <dbReference type="ChEBI" id="CHEBI:57945"/>
        <dbReference type="EC" id="1.1.1.307"/>
    </reaction>
</comment>
<evidence type="ECO:0000256" key="8">
    <source>
        <dbReference type="ARBA" id="ARBA00047534"/>
    </source>
</evidence>
<evidence type="ECO:0000256" key="9">
    <source>
        <dbReference type="ARBA" id="ARBA00049485"/>
    </source>
</evidence>
<dbReference type="InterPro" id="IPR023210">
    <property type="entry name" value="NADP_OxRdtase_dom"/>
</dbReference>
<keyword evidence="4" id="KW-0119">Carbohydrate metabolism</keyword>
<proteinExistence type="inferred from homology"/>
<dbReference type="EC" id="1.1.1.307" evidence="3"/>
<keyword evidence="4" id="KW-0859">Xylose metabolism</keyword>
<comment type="function">
    <text evidence="7">Catalyzes the initial reaction in the xylose utilization pathway by reducing D-xylose into xylitol. Xylose is a major component of hemicelluloses such as xylan. Most fungi utilize D-xylose via three enzymatic reactions, xylose reductase (XR), xylitol dehydrogenase (XDH), and xylulokinase, to form xylulose 5-phosphate, which enters pentose phosphate pathway.</text>
</comment>
<evidence type="ECO:0000313" key="15">
    <source>
        <dbReference type="Proteomes" id="UP001201262"/>
    </source>
</evidence>
<feature type="binding site" evidence="11">
    <location>
        <position position="113"/>
    </location>
    <ligand>
        <name>substrate</name>
    </ligand>
</feature>
<dbReference type="SUPFAM" id="SSF51430">
    <property type="entry name" value="NAD(P)-linked oxidoreductase"/>
    <property type="match status" value="1"/>
</dbReference>
<comment type="catalytic activity">
    <reaction evidence="8">
        <text>xylitol + NADP(+) = D-xylose + NADPH + H(+)</text>
        <dbReference type="Rhea" id="RHEA:27445"/>
        <dbReference type="ChEBI" id="CHEBI:15378"/>
        <dbReference type="ChEBI" id="CHEBI:17151"/>
        <dbReference type="ChEBI" id="CHEBI:53455"/>
        <dbReference type="ChEBI" id="CHEBI:57783"/>
        <dbReference type="ChEBI" id="CHEBI:58349"/>
        <dbReference type="EC" id="1.1.1.307"/>
    </reaction>
</comment>
<dbReference type="Gene3D" id="3.20.20.100">
    <property type="entry name" value="NADP-dependent oxidoreductase domain"/>
    <property type="match status" value="1"/>
</dbReference>
<evidence type="ECO:0000256" key="11">
    <source>
        <dbReference type="PIRSR" id="PIRSR000097-2"/>
    </source>
</evidence>
<keyword evidence="5" id="KW-0560">Oxidoreductase</keyword>